<name>A0A523BE84_9CREN</name>
<comment type="caution">
    <text evidence="2">The sequence shown here is derived from an EMBL/GenBank/DDBJ whole genome shotgun (WGS) entry which is preliminary data.</text>
</comment>
<reference evidence="2 3" key="1">
    <citation type="journal article" date="2019" name="Nat. Microbiol.">
        <title>Expanding anaerobic alkane metabolism in the domain of Archaea.</title>
        <authorList>
            <person name="Wang Y."/>
            <person name="Wegener G."/>
            <person name="Hou J."/>
            <person name="Wang F."/>
            <person name="Xiao X."/>
        </authorList>
    </citation>
    <scope>NUCLEOTIDE SEQUENCE [LARGE SCALE GENOMIC DNA]</scope>
    <source>
        <strain evidence="2">WYZ-LMO10</strain>
    </source>
</reference>
<organism evidence="2 3">
    <name type="scientific">Thermoproteota archaeon</name>
    <dbReference type="NCBI Taxonomy" id="2056631"/>
    <lineage>
        <taxon>Archaea</taxon>
        <taxon>Thermoproteota</taxon>
    </lineage>
</organism>
<dbReference type="Gene3D" id="1.10.1760.20">
    <property type="match status" value="1"/>
</dbReference>
<keyword evidence="1" id="KW-1133">Transmembrane helix</keyword>
<dbReference type="Proteomes" id="UP000315399">
    <property type="component" value="Unassembled WGS sequence"/>
</dbReference>
<feature type="transmembrane region" description="Helical" evidence="1">
    <location>
        <begin position="15"/>
        <end position="35"/>
    </location>
</feature>
<dbReference type="AlphaFoldDB" id="A0A523BE84"/>
<feature type="transmembrane region" description="Helical" evidence="1">
    <location>
        <begin position="108"/>
        <end position="125"/>
    </location>
</feature>
<feature type="transmembrane region" description="Helical" evidence="1">
    <location>
        <begin position="83"/>
        <end position="102"/>
    </location>
</feature>
<protein>
    <recommendedName>
        <fullName evidence="4">ECF transporter S component</fullName>
    </recommendedName>
</protein>
<evidence type="ECO:0000313" key="3">
    <source>
        <dbReference type="Proteomes" id="UP000315399"/>
    </source>
</evidence>
<keyword evidence="1" id="KW-0812">Transmembrane</keyword>
<evidence type="ECO:0000313" key="2">
    <source>
        <dbReference type="EMBL" id="TDA39194.1"/>
    </source>
</evidence>
<evidence type="ECO:0000256" key="1">
    <source>
        <dbReference type="SAM" id="Phobius"/>
    </source>
</evidence>
<proteinExistence type="predicted"/>
<feature type="transmembrane region" description="Helical" evidence="1">
    <location>
        <begin position="47"/>
        <end position="71"/>
    </location>
</feature>
<gene>
    <name evidence="2" type="ORF">DSO08_02840</name>
</gene>
<keyword evidence="1" id="KW-0472">Membrane</keyword>
<feature type="transmembrane region" description="Helical" evidence="1">
    <location>
        <begin position="160"/>
        <end position="183"/>
    </location>
</feature>
<dbReference type="EMBL" id="QNVH01000019">
    <property type="protein sequence ID" value="TDA39194.1"/>
    <property type="molecule type" value="Genomic_DNA"/>
</dbReference>
<feature type="transmembrane region" description="Helical" evidence="1">
    <location>
        <begin position="132"/>
        <end position="154"/>
    </location>
</feature>
<evidence type="ECO:0008006" key="4">
    <source>
        <dbReference type="Google" id="ProtNLM"/>
    </source>
</evidence>
<accession>A0A523BE84</accession>
<sequence length="192" mass="20244">MVLLMAEGLPRVKKVTYTAMVIALAVSLRIIKYSIFGPTQFVNFPAVFTIIGGALLGPSSGLAAGLTTYILSDIMIGLPGPWTIVNSVLMGGIGFLSGLIWGRNSVKQVGKLGLAVGSYIMLLAFDVTNSWALLVIMGFDWFSALIIGIVGLFLPAAGGYLYGVGPITEATTVLLIVTVVSMLKKNGFLLRS</sequence>